<organism evidence="2 3">
    <name type="scientific">Chthoniobacter flavus Ellin428</name>
    <dbReference type="NCBI Taxonomy" id="497964"/>
    <lineage>
        <taxon>Bacteria</taxon>
        <taxon>Pseudomonadati</taxon>
        <taxon>Verrucomicrobiota</taxon>
        <taxon>Spartobacteria</taxon>
        <taxon>Chthoniobacterales</taxon>
        <taxon>Chthoniobacteraceae</taxon>
        <taxon>Chthoniobacter</taxon>
    </lineage>
</organism>
<evidence type="ECO:0000313" key="3">
    <source>
        <dbReference type="Proteomes" id="UP000005824"/>
    </source>
</evidence>
<protein>
    <recommendedName>
        <fullName evidence="1">Putative restriction endonuclease domain-containing protein</fullName>
    </recommendedName>
</protein>
<dbReference type="AlphaFoldDB" id="B4D1C6"/>
<comment type="caution">
    <text evidence="2">The sequence shown here is derived from an EMBL/GenBank/DDBJ whole genome shotgun (WGS) entry which is preliminary data.</text>
</comment>
<evidence type="ECO:0000313" key="2">
    <source>
        <dbReference type="EMBL" id="EDY19538.1"/>
    </source>
</evidence>
<dbReference type="EMBL" id="ABVL01000007">
    <property type="protein sequence ID" value="EDY19538.1"/>
    <property type="molecule type" value="Genomic_DNA"/>
</dbReference>
<dbReference type="STRING" id="497964.CfE428DRAFT_2714"/>
<keyword evidence="3" id="KW-1185">Reference proteome</keyword>
<accession>B4D1C6</accession>
<dbReference type="InterPro" id="IPR011335">
    <property type="entry name" value="Restrct_endonuc-II-like"/>
</dbReference>
<dbReference type="Gene3D" id="3.90.1570.10">
    <property type="entry name" value="tt1808, chain A"/>
    <property type="match status" value="1"/>
</dbReference>
<feature type="domain" description="Putative restriction endonuclease" evidence="1">
    <location>
        <begin position="15"/>
        <end position="169"/>
    </location>
</feature>
<reference evidence="2 3" key="1">
    <citation type="journal article" date="2011" name="J. Bacteriol.">
        <title>Genome sequence of Chthoniobacter flavus Ellin428, an aerobic heterotrophic soil bacterium.</title>
        <authorList>
            <person name="Kant R."/>
            <person name="van Passel M.W."/>
            <person name="Palva A."/>
            <person name="Lucas S."/>
            <person name="Lapidus A."/>
            <person name="Glavina Del Rio T."/>
            <person name="Dalin E."/>
            <person name="Tice H."/>
            <person name="Bruce D."/>
            <person name="Goodwin L."/>
            <person name="Pitluck S."/>
            <person name="Larimer F.W."/>
            <person name="Land M.L."/>
            <person name="Hauser L."/>
            <person name="Sangwan P."/>
            <person name="de Vos W.M."/>
            <person name="Janssen P.H."/>
            <person name="Smidt H."/>
        </authorList>
    </citation>
    <scope>NUCLEOTIDE SEQUENCE [LARGE SCALE GENOMIC DNA]</scope>
    <source>
        <strain evidence="2 3">Ellin428</strain>
    </source>
</reference>
<dbReference type="SUPFAM" id="SSF52980">
    <property type="entry name" value="Restriction endonuclease-like"/>
    <property type="match status" value="1"/>
</dbReference>
<dbReference type="CDD" id="cd06260">
    <property type="entry name" value="DUF820-like"/>
    <property type="match status" value="1"/>
</dbReference>
<dbReference type="PANTHER" id="PTHR36558">
    <property type="entry name" value="GLR1098 PROTEIN"/>
    <property type="match status" value="1"/>
</dbReference>
<proteinExistence type="predicted"/>
<dbReference type="Proteomes" id="UP000005824">
    <property type="component" value="Unassembled WGS sequence"/>
</dbReference>
<dbReference type="Pfam" id="PF05685">
    <property type="entry name" value="Uma2"/>
    <property type="match status" value="1"/>
</dbReference>
<evidence type="ECO:0000259" key="1">
    <source>
        <dbReference type="Pfam" id="PF05685"/>
    </source>
</evidence>
<gene>
    <name evidence="2" type="ORF">CfE428DRAFT_2714</name>
</gene>
<dbReference type="InterPro" id="IPR012296">
    <property type="entry name" value="Nuclease_put_TT1808"/>
</dbReference>
<name>B4D1C6_9BACT</name>
<dbReference type="InterPro" id="IPR008538">
    <property type="entry name" value="Uma2"/>
</dbReference>
<dbReference type="eggNOG" id="COG4636">
    <property type="taxonomic scope" value="Bacteria"/>
</dbReference>
<dbReference type="InParanoid" id="B4D1C6"/>
<dbReference type="PANTHER" id="PTHR36558:SF1">
    <property type="entry name" value="RESTRICTION ENDONUCLEASE DOMAIN-CONTAINING PROTEIN-RELATED"/>
    <property type="match status" value="1"/>
</dbReference>
<dbReference type="RefSeq" id="WP_006980039.1">
    <property type="nucleotide sequence ID" value="NZ_ABVL01000007.1"/>
</dbReference>
<sequence>MSTAVHHAPLVSADEYLAGEAISNGKHEYLNGIVYAMAGGTMRHNGLATNILGTLHGRLRGHPCHVYGSDLLVQVKRGQDLRFYYPDAMIYCGPVNAEALMIEEPTVIFEVLSDSTARIDTGEKRMAYLTIPVLEAYVLVDPECREVTVWRQRKGQWAPEVLTAPDALLEFASAGCSLSVAEIYEGTGL</sequence>